<protein>
    <submittedName>
        <fullName evidence="1">Uncharacterized protein</fullName>
    </submittedName>
</protein>
<reference evidence="1" key="1">
    <citation type="submission" date="2018-02" db="EMBL/GenBank/DDBJ databases">
        <title>Rhizophora mucronata_Transcriptome.</title>
        <authorList>
            <person name="Meera S.P."/>
            <person name="Sreeshan A."/>
            <person name="Augustine A."/>
        </authorList>
    </citation>
    <scope>NUCLEOTIDE SEQUENCE</scope>
    <source>
        <tissue evidence="1">Leaf</tissue>
    </source>
</reference>
<organism evidence="1">
    <name type="scientific">Rhizophora mucronata</name>
    <name type="common">Asiatic mangrove</name>
    <dbReference type="NCBI Taxonomy" id="61149"/>
    <lineage>
        <taxon>Eukaryota</taxon>
        <taxon>Viridiplantae</taxon>
        <taxon>Streptophyta</taxon>
        <taxon>Embryophyta</taxon>
        <taxon>Tracheophyta</taxon>
        <taxon>Spermatophyta</taxon>
        <taxon>Magnoliopsida</taxon>
        <taxon>eudicotyledons</taxon>
        <taxon>Gunneridae</taxon>
        <taxon>Pentapetalae</taxon>
        <taxon>rosids</taxon>
        <taxon>fabids</taxon>
        <taxon>Malpighiales</taxon>
        <taxon>Rhizophoraceae</taxon>
        <taxon>Rhizophora</taxon>
    </lineage>
</organism>
<sequence>MECQTNRQKVFIQCSATVLSVSVKFALANEYVTLDALETKWLFPEIGVVVVGTIGLRDMAPWEWNGA</sequence>
<dbReference type="EMBL" id="GGEC01033487">
    <property type="protein sequence ID" value="MBX13971.1"/>
    <property type="molecule type" value="Transcribed_RNA"/>
</dbReference>
<name>A0A2P2L7L8_RHIMU</name>
<accession>A0A2P2L7L8</accession>
<proteinExistence type="predicted"/>
<evidence type="ECO:0000313" key="1">
    <source>
        <dbReference type="EMBL" id="MBX13971.1"/>
    </source>
</evidence>
<dbReference type="AlphaFoldDB" id="A0A2P2L7L8"/>